<proteinExistence type="predicted"/>
<dbReference type="InterPro" id="IPR058240">
    <property type="entry name" value="rSAM_sf"/>
</dbReference>
<evidence type="ECO:0000259" key="6">
    <source>
        <dbReference type="Pfam" id="PF13311"/>
    </source>
</evidence>
<comment type="cofactor">
    <cofactor evidence="1">
        <name>[4Fe-4S] cluster</name>
        <dbReference type="ChEBI" id="CHEBI:49883"/>
    </cofactor>
</comment>
<organism evidence="7">
    <name type="scientific">bioreactor metagenome</name>
    <dbReference type="NCBI Taxonomy" id="1076179"/>
    <lineage>
        <taxon>unclassified sequences</taxon>
        <taxon>metagenomes</taxon>
        <taxon>ecological metagenomes</taxon>
    </lineage>
</organism>
<dbReference type="InterPro" id="IPR023404">
    <property type="entry name" value="rSAM_horseshoe"/>
</dbReference>
<evidence type="ECO:0000256" key="1">
    <source>
        <dbReference type="ARBA" id="ARBA00001966"/>
    </source>
</evidence>
<keyword evidence="5" id="KW-0411">Iron-sulfur</keyword>
<dbReference type="GO" id="GO:0005829">
    <property type="term" value="C:cytosol"/>
    <property type="evidence" value="ECO:0007669"/>
    <property type="project" value="TreeGrafter"/>
</dbReference>
<evidence type="ECO:0000256" key="3">
    <source>
        <dbReference type="ARBA" id="ARBA00022723"/>
    </source>
</evidence>
<dbReference type="SUPFAM" id="SSF102114">
    <property type="entry name" value="Radical SAM enzymes"/>
    <property type="match status" value="1"/>
</dbReference>
<comment type="caution">
    <text evidence="7">The sequence shown here is derived from an EMBL/GenBank/DDBJ whole genome shotgun (WGS) entry which is preliminary data.</text>
</comment>
<reference evidence="7" key="1">
    <citation type="submission" date="2019-08" db="EMBL/GenBank/DDBJ databases">
        <authorList>
            <person name="Kucharzyk K."/>
            <person name="Murdoch R.W."/>
            <person name="Higgins S."/>
            <person name="Loffler F."/>
        </authorList>
    </citation>
    <scope>NUCLEOTIDE SEQUENCE</scope>
</reference>
<dbReference type="AlphaFoldDB" id="A0A645ELZ9"/>
<keyword evidence="2" id="KW-0949">S-adenosyl-L-methionine</keyword>
<accession>A0A645ELZ9</accession>
<dbReference type="GO" id="GO:0046872">
    <property type="term" value="F:metal ion binding"/>
    <property type="evidence" value="ECO:0007669"/>
    <property type="project" value="UniProtKB-KW"/>
</dbReference>
<keyword evidence="3" id="KW-0479">Metal-binding</keyword>
<protein>
    <recommendedName>
        <fullName evidence="6">DUF4080 domain-containing protein</fullName>
    </recommendedName>
</protein>
<keyword evidence="4" id="KW-0408">Iron</keyword>
<dbReference type="InterPro" id="IPR051198">
    <property type="entry name" value="BchE-like"/>
</dbReference>
<dbReference type="PANTHER" id="PTHR43409:SF16">
    <property type="entry name" value="SLR0320 PROTEIN"/>
    <property type="match status" value="1"/>
</dbReference>
<evidence type="ECO:0000256" key="2">
    <source>
        <dbReference type="ARBA" id="ARBA00022691"/>
    </source>
</evidence>
<dbReference type="GO" id="GO:0051536">
    <property type="term" value="F:iron-sulfur cluster binding"/>
    <property type="evidence" value="ECO:0007669"/>
    <property type="project" value="UniProtKB-KW"/>
</dbReference>
<feature type="domain" description="DUF4080" evidence="6">
    <location>
        <begin position="101"/>
        <end position="161"/>
    </location>
</feature>
<evidence type="ECO:0000256" key="5">
    <source>
        <dbReference type="ARBA" id="ARBA00023014"/>
    </source>
</evidence>
<name>A0A645ELZ9_9ZZZZ</name>
<evidence type="ECO:0000313" key="7">
    <source>
        <dbReference type="EMBL" id="MPN01684.1"/>
    </source>
</evidence>
<dbReference type="InterPro" id="IPR025288">
    <property type="entry name" value="DUF4080"/>
</dbReference>
<dbReference type="EMBL" id="VSSQ01047681">
    <property type="protein sequence ID" value="MPN01684.1"/>
    <property type="molecule type" value="Genomic_DNA"/>
</dbReference>
<sequence>MIAKAPKGLMQFEIGIQSTHDETLEAITRKTDLEKIRKNVKRLIGFKNCHVHVDLIAGLPKETYAVFKKSFDETIAIEPDMLQLGFLKLLKGTKIRKEADKFYYRYASFPPYEVISNDFISSDELMRLKDIEDLVDRYYNSGAFYLSLKYIFETSAGAHPLNFLRLSRTIGGRKASMSWENQRNSSTGFCRHLRPQATSRPIKKCSGS</sequence>
<dbReference type="Gene3D" id="3.80.30.20">
    <property type="entry name" value="tm_1862 like domain"/>
    <property type="match status" value="1"/>
</dbReference>
<evidence type="ECO:0000256" key="4">
    <source>
        <dbReference type="ARBA" id="ARBA00023004"/>
    </source>
</evidence>
<dbReference type="PANTHER" id="PTHR43409">
    <property type="entry name" value="ANAEROBIC MAGNESIUM-PROTOPORPHYRIN IX MONOMETHYL ESTER CYCLASE-RELATED"/>
    <property type="match status" value="1"/>
</dbReference>
<gene>
    <name evidence="7" type="ORF">SDC9_148895</name>
</gene>
<dbReference type="Pfam" id="PF13311">
    <property type="entry name" value="DUF4080"/>
    <property type="match status" value="1"/>
</dbReference>